<dbReference type="OrthoDB" id="9782620at2"/>
<dbReference type="Pfam" id="PF02586">
    <property type="entry name" value="SRAP"/>
    <property type="match status" value="1"/>
</dbReference>
<dbReference type="GO" id="GO:0003697">
    <property type="term" value="F:single-stranded DNA binding"/>
    <property type="evidence" value="ECO:0007669"/>
    <property type="project" value="InterPro"/>
</dbReference>
<reference evidence="10 11" key="1">
    <citation type="submission" date="2014-09" db="EMBL/GenBank/DDBJ databases">
        <title>Draft Genome Sequence of Draconibacterium sp. JN14CK-3.</title>
        <authorList>
            <person name="Dong C."/>
            <person name="Lai Q."/>
            <person name="Shao Z."/>
        </authorList>
    </citation>
    <scope>NUCLEOTIDE SEQUENCE [LARGE SCALE GENOMIC DNA]</scope>
    <source>
        <strain evidence="10 11">JN14CK-3</strain>
    </source>
</reference>
<evidence type="ECO:0000256" key="7">
    <source>
        <dbReference type="ARBA" id="ARBA00023239"/>
    </source>
</evidence>
<dbReference type="Gene3D" id="3.90.1680.10">
    <property type="entry name" value="SOS response associated peptidase-like"/>
    <property type="match status" value="1"/>
</dbReference>
<keyword evidence="4 8" id="KW-0378">Hydrolase</keyword>
<comment type="caution">
    <text evidence="10">The sequence shown here is derived from an EMBL/GenBank/DDBJ whole genome shotgun (WGS) entry which is preliminary data.</text>
</comment>
<evidence type="ECO:0000256" key="9">
    <source>
        <dbReference type="SAM" id="MobiDB-lite"/>
    </source>
</evidence>
<dbReference type="PANTHER" id="PTHR13604">
    <property type="entry name" value="DC12-RELATED"/>
    <property type="match status" value="1"/>
</dbReference>
<proteinExistence type="inferred from homology"/>
<dbReference type="RefSeq" id="WP_045027568.1">
    <property type="nucleotide sequence ID" value="NZ_JRHC01000001.1"/>
</dbReference>
<evidence type="ECO:0000313" key="10">
    <source>
        <dbReference type="EMBL" id="KJF45393.1"/>
    </source>
</evidence>
<dbReference type="AlphaFoldDB" id="A0A0D8JHR7"/>
<dbReference type="InterPro" id="IPR003738">
    <property type="entry name" value="SRAP"/>
</dbReference>
<dbReference type="EMBL" id="JRHC01000001">
    <property type="protein sequence ID" value="KJF45393.1"/>
    <property type="molecule type" value="Genomic_DNA"/>
</dbReference>
<evidence type="ECO:0000256" key="2">
    <source>
        <dbReference type="ARBA" id="ARBA00022670"/>
    </source>
</evidence>
<keyword evidence="6" id="KW-0238">DNA-binding</keyword>
<dbReference type="EC" id="3.4.-.-" evidence="8"/>
<organism evidence="10 11">
    <name type="scientific">Draconibacterium sediminis</name>
    <dbReference type="NCBI Taxonomy" id="1544798"/>
    <lineage>
        <taxon>Bacteria</taxon>
        <taxon>Pseudomonadati</taxon>
        <taxon>Bacteroidota</taxon>
        <taxon>Bacteroidia</taxon>
        <taxon>Marinilabiliales</taxon>
        <taxon>Prolixibacteraceae</taxon>
        <taxon>Draconibacterium</taxon>
    </lineage>
</organism>
<keyword evidence="7" id="KW-0456">Lyase</keyword>
<accession>A0A0D8JHR7</accession>
<dbReference type="SUPFAM" id="SSF143081">
    <property type="entry name" value="BB1717-like"/>
    <property type="match status" value="1"/>
</dbReference>
<feature type="compositionally biased region" description="Basic and acidic residues" evidence="9">
    <location>
        <begin position="265"/>
        <end position="274"/>
    </location>
</feature>
<evidence type="ECO:0000256" key="3">
    <source>
        <dbReference type="ARBA" id="ARBA00022763"/>
    </source>
</evidence>
<evidence type="ECO:0000256" key="8">
    <source>
        <dbReference type="RuleBase" id="RU364100"/>
    </source>
</evidence>
<name>A0A0D8JHR7_9BACT</name>
<evidence type="ECO:0000256" key="4">
    <source>
        <dbReference type="ARBA" id="ARBA00022801"/>
    </source>
</evidence>
<evidence type="ECO:0000256" key="6">
    <source>
        <dbReference type="ARBA" id="ARBA00023125"/>
    </source>
</evidence>
<evidence type="ECO:0000313" key="11">
    <source>
        <dbReference type="Proteomes" id="UP000032544"/>
    </source>
</evidence>
<keyword evidence="3" id="KW-0227">DNA damage</keyword>
<protein>
    <recommendedName>
        <fullName evidence="8">Abasic site processing protein</fullName>
        <ecNumber evidence="8">3.4.-.-</ecNumber>
    </recommendedName>
</protein>
<keyword evidence="11" id="KW-1185">Reference proteome</keyword>
<dbReference type="PANTHER" id="PTHR13604:SF0">
    <property type="entry name" value="ABASIC SITE PROCESSING PROTEIN HMCES"/>
    <property type="match status" value="1"/>
</dbReference>
<sequence length="289" mass="32994">MFDRYILASSYQRIRSKFDMASLPEGEEYIPSYNIAPGHTAYVIIPGLNESPERNGMNPVLKAFFEERKPSKVIRSFNFGLQGVEKNTVNFIRAEGDRNQSNDPHYTGSKAIFLKPHYKKIIREQRCLVLADAFIVGIDKRPYLVYMKNKKRPFGFAGLWNKANDTDGNEIYSFGILTTVANPLIRKLGYDRMPVIIPEYSERRWLSISNTLSQVLDMLKPYPAHLLNAYPVSESISNPANNDLSVIQPVGRRLYSEKLEPLSRKRVKPVREPMDSPTMGEVAKMGREG</sequence>
<gene>
    <name evidence="10" type="ORF">LH29_08500</name>
</gene>
<evidence type="ECO:0000256" key="1">
    <source>
        <dbReference type="ARBA" id="ARBA00008136"/>
    </source>
</evidence>
<dbReference type="GO" id="GO:0016829">
    <property type="term" value="F:lyase activity"/>
    <property type="evidence" value="ECO:0007669"/>
    <property type="project" value="UniProtKB-KW"/>
</dbReference>
<keyword evidence="5" id="KW-0190">Covalent protein-DNA linkage</keyword>
<keyword evidence="2 8" id="KW-0645">Protease</keyword>
<dbReference type="GO" id="GO:0006508">
    <property type="term" value="P:proteolysis"/>
    <property type="evidence" value="ECO:0007669"/>
    <property type="project" value="UniProtKB-KW"/>
</dbReference>
<dbReference type="InterPro" id="IPR036590">
    <property type="entry name" value="SRAP-like"/>
</dbReference>
<comment type="similarity">
    <text evidence="1 8">Belongs to the SOS response-associated peptidase family.</text>
</comment>
<evidence type="ECO:0000256" key="5">
    <source>
        <dbReference type="ARBA" id="ARBA00023124"/>
    </source>
</evidence>
<dbReference type="GO" id="GO:0008233">
    <property type="term" value="F:peptidase activity"/>
    <property type="evidence" value="ECO:0007669"/>
    <property type="project" value="UniProtKB-KW"/>
</dbReference>
<dbReference type="GO" id="GO:0106300">
    <property type="term" value="P:protein-DNA covalent cross-linking repair"/>
    <property type="evidence" value="ECO:0007669"/>
    <property type="project" value="InterPro"/>
</dbReference>
<dbReference type="Proteomes" id="UP000032544">
    <property type="component" value="Unassembled WGS sequence"/>
</dbReference>
<feature type="region of interest" description="Disordered" evidence="9">
    <location>
        <begin position="265"/>
        <end position="289"/>
    </location>
</feature>